<evidence type="ECO:0000256" key="8">
    <source>
        <dbReference type="ARBA" id="ARBA00023125"/>
    </source>
</evidence>
<evidence type="ECO:0000256" key="6">
    <source>
        <dbReference type="ARBA" id="ARBA00022839"/>
    </source>
</evidence>
<dbReference type="Gene3D" id="3.40.50.300">
    <property type="entry name" value="P-loop containing nucleotide triphosphate hydrolases"/>
    <property type="match status" value="4"/>
</dbReference>
<protein>
    <recommendedName>
        <fullName evidence="12">DNA 3'-5' helicase</fullName>
        <ecNumber evidence="12">5.6.2.4</ecNumber>
    </recommendedName>
</protein>
<sequence>MSGEFDSEVHELTDADARRRICECTDETLFVDAGAGSGKTSALVGRIRTLVLRDGIDIQHIAAVTFTERAGAELRERLRESFEKARADHDHELVDAALDGLDLAAIGTLHAFAQRILVQHSIEAGIPPLLEVRDAVGSSVAAEARWRTMWRRLLDDDAMGETLLAAIELGVTESQLQQLATQLGNDWDLIDSHVLSHPALRLSTPDSTAIRRAAQDVLDQRRHCTADDDTLLAPMLQIEQWLQSRPTTADLITEIRWLSAVPALKVGKSGRQENWKSGDLKALRVDIPGLHAAAQDALAPLKAAVLRTLARWFSQEVLAAAEERRANGTLEFHDLLVLTRNLLRDNAEVRASLQHRYQRLLLDEFQDTDPIQIEIATRIAGGATATQDDWRQVEVPPGSLFVVGDPKQSIYRFRRADIRTYLGAREVIGESVALTTNFRTTTPIVDWVNVVFGKHIQQQHDAQPAYEALDPVRSAATAGPSVGILGEHPHEQDSKPMRIAQVRQIEADEVAGVIQTALRDGWTTQGTCGEWRPVRKRDITILIPARTSLPFLETALDRAGIDYRSDASSLVYAAPEVRAVFAAARVIADPSDELSLVTALRSPLFGCGDDDLWTWKRDGGSFNLRARVPDDLVDHPVGSSVNYLRRLHFRAPWLAPSELLDTIVTDRRVMELAGDGPRARDTWRRLRYVIDQARAWAEVEHGGLRAYLAWAAGQAKSSAQASESLLPELDVDAVRIMTVHAAKGLEFPVVILSGLSSQPRNSTGVQLLWRHDDYELRVQKDLATADFDDYAPIDEQMGDLERARLMYVAATRARDHLVVSLHRSSRNARSNADLLVASGAIGAGADVLSPEPTDAGASSTQQRAVTPPPDFDDWQRQWQQATDRTRTSWSRSASGLEGTDPQALLGAGAPAVAADPQTSDDAEVTDAEAPAVGSDAAGARAAEEVSPPGAAKGARALDSPAWAKGRDGAAIGRAVHGSLQAVELRGDGADLPAVVAAQCIAEGVTPYEQLVATLARNALSHNVVQCAADRRHWREMFVGIPDDGQILEGVIDLLYQDDDGSLVIVDYKTDQIPEAALDTRTAYYRPQLLAYRQMVQTATGLPVSACILLFVHEQGVWQRAVV</sequence>
<evidence type="ECO:0000313" key="19">
    <source>
        <dbReference type="Proteomes" id="UP000318297"/>
    </source>
</evidence>
<keyword evidence="6 18" id="KW-0269">Exonuclease</keyword>
<keyword evidence="1" id="KW-0540">Nuclease</keyword>
<dbReference type="EMBL" id="VIVQ01000001">
    <property type="protein sequence ID" value="TWE13220.1"/>
    <property type="molecule type" value="Genomic_DNA"/>
</dbReference>
<proteinExistence type="predicted"/>
<dbReference type="PROSITE" id="PS51198">
    <property type="entry name" value="UVRD_HELICASE_ATP_BIND"/>
    <property type="match status" value="1"/>
</dbReference>
<keyword evidence="9" id="KW-0234">DNA repair</keyword>
<feature type="domain" description="UvrD-like helicase ATP-binding" evidence="16">
    <location>
        <begin position="12"/>
        <end position="441"/>
    </location>
</feature>
<dbReference type="InterPro" id="IPR014017">
    <property type="entry name" value="DNA_helicase_UvrD-like_C"/>
</dbReference>
<dbReference type="InterPro" id="IPR027417">
    <property type="entry name" value="P-loop_NTPase"/>
</dbReference>
<dbReference type="AlphaFoldDB" id="A0A561EC82"/>
<dbReference type="GO" id="GO:0005524">
    <property type="term" value="F:ATP binding"/>
    <property type="evidence" value="ECO:0007669"/>
    <property type="project" value="UniProtKB-UniRule"/>
</dbReference>
<feature type="compositionally biased region" description="Low complexity" evidence="15">
    <location>
        <begin position="900"/>
        <end position="917"/>
    </location>
</feature>
<dbReference type="GO" id="GO:0004527">
    <property type="term" value="F:exonuclease activity"/>
    <property type="evidence" value="ECO:0007669"/>
    <property type="project" value="UniProtKB-KW"/>
</dbReference>
<evidence type="ECO:0000256" key="4">
    <source>
        <dbReference type="ARBA" id="ARBA00022801"/>
    </source>
</evidence>
<dbReference type="PANTHER" id="PTHR11070">
    <property type="entry name" value="UVRD / RECB / PCRA DNA HELICASE FAMILY MEMBER"/>
    <property type="match status" value="1"/>
</dbReference>
<dbReference type="SUPFAM" id="SSF52980">
    <property type="entry name" value="Restriction endonuclease-like"/>
    <property type="match status" value="1"/>
</dbReference>
<comment type="catalytic activity">
    <reaction evidence="11">
        <text>Couples ATP hydrolysis with the unwinding of duplex DNA by translocating in the 3'-5' direction.</text>
        <dbReference type="EC" id="5.6.2.4"/>
    </reaction>
</comment>
<keyword evidence="3" id="KW-0227">DNA damage</keyword>
<evidence type="ECO:0000259" key="17">
    <source>
        <dbReference type="PROSITE" id="PS51217"/>
    </source>
</evidence>
<keyword evidence="19" id="KW-1185">Reference proteome</keyword>
<keyword evidence="5 14" id="KW-0347">Helicase</keyword>
<keyword evidence="8" id="KW-0238">DNA-binding</keyword>
<evidence type="ECO:0000256" key="3">
    <source>
        <dbReference type="ARBA" id="ARBA00022763"/>
    </source>
</evidence>
<dbReference type="Proteomes" id="UP000318297">
    <property type="component" value="Unassembled WGS sequence"/>
</dbReference>
<dbReference type="PROSITE" id="PS51217">
    <property type="entry name" value="UVRD_HELICASE_CTER"/>
    <property type="match status" value="1"/>
</dbReference>
<dbReference type="InterPro" id="IPR014016">
    <property type="entry name" value="UvrD-like_ATP-bd"/>
</dbReference>
<feature type="compositionally biased region" description="Low complexity" evidence="15">
    <location>
        <begin position="927"/>
        <end position="947"/>
    </location>
</feature>
<evidence type="ECO:0000256" key="14">
    <source>
        <dbReference type="PROSITE-ProRule" id="PRU00560"/>
    </source>
</evidence>
<evidence type="ECO:0000256" key="15">
    <source>
        <dbReference type="SAM" id="MobiDB-lite"/>
    </source>
</evidence>
<name>A0A561EC82_9MICO</name>
<dbReference type="PANTHER" id="PTHR11070:SF23">
    <property type="entry name" value="RECBCD ENZYME SUBUNIT RECB"/>
    <property type="match status" value="1"/>
</dbReference>
<dbReference type="InterPro" id="IPR038726">
    <property type="entry name" value="PDDEXK_AddAB-type"/>
</dbReference>
<keyword evidence="2 14" id="KW-0547">Nucleotide-binding</keyword>
<keyword evidence="4 14" id="KW-0378">Hydrolase</keyword>
<reference evidence="18 19" key="1">
    <citation type="submission" date="2019-06" db="EMBL/GenBank/DDBJ databases">
        <title>Sequencing the genomes of 1000 actinobacteria strains.</title>
        <authorList>
            <person name="Klenk H.-P."/>
        </authorList>
    </citation>
    <scope>NUCLEOTIDE SEQUENCE [LARGE SCALE GENOMIC DNA]</scope>
    <source>
        <strain evidence="18 19">DSM 19560</strain>
    </source>
</reference>
<dbReference type="RefSeq" id="WP_145227637.1">
    <property type="nucleotide sequence ID" value="NZ_VIVQ01000001.1"/>
</dbReference>
<evidence type="ECO:0000259" key="16">
    <source>
        <dbReference type="PROSITE" id="PS51198"/>
    </source>
</evidence>
<accession>A0A561EC82</accession>
<dbReference type="Pfam" id="PF13361">
    <property type="entry name" value="UvrD_C"/>
    <property type="match status" value="1"/>
</dbReference>
<dbReference type="Pfam" id="PF00580">
    <property type="entry name" value="UvrD-helicase"/>
    <property type="match status" value="1"/>
</dbReference>
<evidence type="ECO:0000256" key="11">
    <source>
        <dbReference type="ARBA" id="ARBA00034617"/>
    </source>
</evidence>
<evidence type="ECO:0000313" key="18">
    <source>
        <dbReference type="EMBL" id="TWE13220.1"/>
    </source>
</evidence>
<dbReference type="InterPro" id="IPR011604">
    <property type="entry name" value="PDDEXK-like_dom_sf"/>
</dbReference>
<evidence type="ECO:0000256" key="7">
    <source>
        <dbReference type="ARBA" id="ARBA00022840"/>
    </source>
</evidence>
<dbReference type="GO" id="GO:0003677">
    <property type="term" value="F:DNA binding"/>
    <property type="evidence" value="ECO:0007669"/>
    <property type="project" value="UniProtKB-KW"/>
</dbReference>
<evidence type="ECO:0000256" key="9">
    <source>
        <dbReference type="ARBA" id="ARBA00023204"/>
    </source>
</evidence>
<dbReference type="GO" id="GO:0000725">
    <property type="term" value="P:recombinational repair"/>
    <property type="evidence" value="ECO:0007669"/>
    <property type="project" value="TreeGrafter"/>
</dbReference>
<dbReference type="InterPro" id="IPR011335">
    <property type="entry name" value="Restrct_endonuc-II-like"/>
</dbReference>
<feature type="compositionally biased region" description="Polar residues" evidence="15">
    <location>
        <begin position="876"/>
        <end position="893"/>
    </location>
</feature>
<dbReference type="OrthoDB" id="9810135at2"/>
<dbReference type="Gene3D" id="3.90.320.10">
    <property type="match status" value="1"/>
</dbReference>
<dbReference type="EC" id="5.6.2.4" evidence="12"/>
<evidence type="ECO:0000256" key="2">
    <source>
        <dbReference type="ARBA" id="ARBA00022741"/>
    </source>
</evidence>
<dbReference type="Pfam" id="PF12705">
    <property type="entry name" value="PDDEXK_1"/>
    <property type="match status" value="1"/>
</dbReference>
<feature type="domain" description="UvrD-like helicase C-terminal" evidence="17">
    <location>
        <begin position="457"/>
        <end position="744"/>
    </location>
</feature>
<dbReference type="GO" id="GO:0009338">
    <property type="term" value="C:exodeoxyribonuclease V complex"/>
    <property type="evidence" value="ECO:0007669"/>
    <property type="project" value="TreeGrafter"/>
</dbReference>
<evidence type="ECO:0000256" key="5">
    <source>
        <dbReference type="ARBA" id="ARBA00022806"/>
    </source>
</evidence>
<feature type="region of interest" description="Disordered" evidence="15">
    <location>
        <begin position="846"/>
        <end position="955"/>
    </location>
</feature>
<dbReference type="GO" id="GO:0043138">
    <property type="term" value="F:3'-5' DNA helicase activity"/>
    <property type="evidence" value="ECO:0007669"/>
    <property type="project" value="UniProtKB-EC"/>
</dbReference>
<dbReference type="GO" id="GO:0005829">
    <property type="term" value="C:cytosol"/>
    <property type="evidence" value="ECO:0007669"/>
    <property type="project" value="TreeGrafter"/>
</dbReference>
<evidence type="ECO:0000256" key="13">
    <source>
        <dbReference type="ARBA" id="ARBA00048988"/>
    </source>
</evidence>
<evidence type="ECO:0000256" key="12">
    <source>
        <dbReference type="ARBA" id="ARBA00034808"/>
    </source>
</evidence>
<dbReference type="InterPro" id="IPR000212">
    <property type="entry name" value="DNA_helicase_UvrD/REP"/>
</dbReference>
<evidence type="ECO:0000256" key="1">
    <source>
        <dbReference type="ARBA" id="ARBA00022722"/>
    </source>
</evidence>
<comment type="catalytic activity">
    <reaction evidence="13">
        <text>ATP + H2O = ADP + phosphate + H(+)</text>
        <dbReference type="Rhea" id="RHEA:13065"/>
        <dbReference type="ChEBI" id="CHEBI:15377"/>
        <dbReference type="ChEBI" id="CHEBI:15378"/>
        <dbReference type="ChEBI" id="CHEBI:30616"/>
        <dbReference type="ChEBI" id="CHEBI:43474"/>
        <dbReference type="ChEBI" id="CHEBI:456216"/>
        <dbReference type="EC" id="5.6.2.4"/>
    </reaction>
</comment>
<organism evidence="18 19">
    <name type="scientific">Rudaeicoccus suwonensis</name>
    <dbReference type="NCBI Taxonomy" id="657409"/>
    <lineage>
        <taxon>Bacteria</taxon>
        <taxon>Bacillati</taxon>
        <taxon>Actinomycetota</taxon>
        <taxon>Actinomycetes</taxon>
        <taxon>Micrococcales</taxon>
        <taxon>Dermacoccaceae</taxon>
        <taxon>Rudaeicoccus</taxon>
    </lineage>
</organism>
<dbReference type="SUPFAM" id="SSF52540">
    <property type="entry name" value="P-loop containing nucleoside triphosphate hydrolases"/>
    <property type="match status" value="1"/>
</dbReference>
<keyword evidence="10" id="KW-0413">Isomerase</keyword>
<gene>
    <name evidence="18" type="ORF">BKA23_2049</name>
</gene>
<feature type="binding site" evidence="14">
    <location>
        <begin position="33"/>
        <end position="40"/>
    </location>
    <ligand>
        <name>ATP</name>
        <dbReference type="ChEBI" id="CHEBI:30616"/>
    </ligand>
</feature>
<comment type="caution">
    <text evidence="18">The sequence shown here is derived from an EMBL/GenBank/DDBJ whole genome shotgun (WGS) entry which is preliminary data.</text>
</comment>
<keyword evidence="7 14" id="KW-0067">ATP-binding</keyword>
<evidence type="ECO:0000256" key="10">
    <source>
        <dbReference type="ARBA" id="ARBA00023235"/>
    </source>
</evidence>